<dbReference type="NCBIfam" id="TIGR00413">
    <property type="entry name" value="rlpA"/>
    <property type="match status" value="1"/>
</dbReference>
<reference evidence="2" key="1">
    <citation type="submission" date="2020-05" db="EMBL/GenBank/DDBJ databases">
        <authorList>
            <person name="Chiriac C."/>
            <person name="Salcher M."/>
            <person name="Ghai R."/>
            <person name="Kavagutti S V."/>
        </authorList>
    </citation>
    <scope>NUCLEOTIDE SEQUENCE</scope>
</reference>
<keyword evidence="2" id="KW-0449">Lipoprotein</keyword>
<dbReference type="InterPro" id="IPR012997">
    <property type="entry name" value="RplA"/>
</dbReference>
<evidence type="ECO:0000259" key="1">
    <source>
        <dbReference type="Pfam" id="PF03330"/>
    </source>
</evidence>
<dbReference type="CDD" id="cd22268">
    <property type="entry name" value="DPBB_RlpA-like"/>
    <property type="match status" value="1"/>
</dbReference>
<feature type="domain" description="RlpA-like protein double-psi beta-barrel" evidence="1">
    <location>
        <begin position="26"/>
        <end position="109"/>
    </location>
</feature>
<dbReference type="InterPro" id="IPR036908">
    <property type="entry name" value="RlpA-like_sf"/>
</dbReference>
<dbReference type="EMBL" id="LR798256">
    <property type="protein sequence ID" value="CAB5217894.1"/>
    <property type="molecule type" value="Genomic_DNA"/>
</dbReference>
<dbReference type="Gene3D" id="2.40.40.10">
    <property type="entry name" value="RlpA-like domain"/>
    <property type="match status" value="1"/>
</dbReference>
<gene>
    <name evidence="2" type="ORF">UFOVP207_41</name>
</gene>
<dbReference type="PANTHER" id="PTHR34183:SF1">
    <property type="entry name" value="ENDOLYTIC PEPTIDOGLYCAN TRANSGLYCOSYLASE RLPA"/>
    <property type="match status" value="1"/>
</dbReference>
<name>A0A6J7WP66_9CAUD</name>
<dbReference type="SUPFAM" id="SSF50685">
    <property type="entry name" value="Barwin-like endoglucanases"/>
    <property type="match status" value="1"/>
</dbReference>
<accession>A0A6J7WP66</accession>
<proteinExistence type="predicted"/>
<dbReference type="Pfam" id="PF03330">
    <property type="entry name" value="DPBB_1"/>
    <property type="match status" value="1"/>
</dbReference>
<evidence type="ECO:0000313" key="2">
    <source>
        <dbReference type="EMBL" id="CAB5217894.1"/>
    </source>
</evidence>
<protein>
    <submittedName>
        <fullName evidence="2">Rare lipoprotein A</fullName>
    </submittedName>
</protein>
<organism evidence="2">
    <name type="scientific">uncultured Caudovirales phage</name>
    <dbReference type="NCBI Taxonomy" id="2100421"/>
    <lineage>
        <taxon>Viruses</taxon>
        <taxon>Duplodnaviria</taxon>
        <taxon>Heunggongvirae</taxon>
        <taxon>Uroviricota</taxon>
        <taxon>Caudoviricetes</taxon>
        <taxon>Peduoviridae</taxon>
        <taxon>Maltschvirus</taxon>
        <taxon>Maltschvirus maltsch</taxon>
    </lineage>
</organism>
<dbReference type="PANTHER" id="PTHR34183">
    <property type="entry name" value="ENDOLYTIC PEPTIDOGLYCAN TRANSGLYCOSYLASE RLPA"/>
    <property type="match status" value="1"/>
</dbReference>
<sequence>MQKVKYITRRLLLVMCVWCLSSFTCTWYGGQFHGNYTKSGEIFDKNKLTAASNHFKLGTKLKITNLENGKSVIVKVNDTGSFKDNNIDLSEAAFKRIADLKQGRINIKIKKV</sequence>
<dbReference type="InterPro" id="IPR009009">
    <property type="entry name" value="RlpA-like_DPBB"/>
</dbReference>